<dbReference type="CDD" id="cd00586">
    <property type="entry name" value="4HBT"/>
    <property type="match status" value="1"/>
</dbReference>
<dbReference type="Gene3D" id="3.10.129.10">
    <property type="entry name" value="Hotdog Thioesterase"/>
    <property type="match status" value="1"/>
</dbReference>
<dbReference type="EC" id="3.1.2.28" evidence="2"/>
<dbReference type="InterPro" id="IPR006684">
    <property type="entry name" value="YbgC/YbaW"/>
</dbReference>
<organism evidence="3 4">
    <name type="scientific">Almyronema epifaneia S1</name>
    <dbReference type="NCBI Taxonomy" id="2991925"/>
    <lineage>
        <taxon>Bacteria</taxon>
        <taxon>Bacillati</taxon>
        <taxon>Cyanobacteriota</taxon>
        <taxon>Cyanophyceae</taxon>
        <taxon>Nodosilineales</taxon>
        <taxon>Nodosilineaceae</taxon>
        <taxon>Almyronema</taxon>
        <taxon>Almyronema epifaneia</taxon>
    </lineage>
</organism>
<comment type="pathway">
    <text evidence="2">Cofactor biosynthesis; phylloquinone biosynthesis.</text>
</comment>
<evidence type="ECO:0000256" key="2">
    <source>
        <dbReference type="HAMAP-Rule" id="MF_02101"/>
    </source>
</evidence>
<proteinExistence type="inferred from homology"/>
<dbReference type="InterPro" id="IPR029069">
    <property type="entry name" value="HotDog_dom_sf"/>
</dbReference>
<dbReference type="GO" id="GO:0016787">
    <property type="term" value="F:hydrolase activity"/>
    <property type="evidence" value="ECO:0007669"/>
    <property type="project" value="UniProtKB-KW"/>
</dbReference>
<dbReference type="Pfam" id="PF13279">
    <property type="entry name" value="4HBT_2"/>
    <property type="match status" value="1"/>
</dbReference>
<dbReference type="PANTHER" id="PTHR31793">
    <property type="entry name" value="4-HYDROXYBENZOYL-COA THIOESTERASE FAMILY MEMBER"/>
    <property type="match status" value="1"/>
</dbReference>
<sequence>MPFSYGRTIRFAETDAAGVVYFANCLCLCHEAYEAALAEAGVNLKLFFSSGAIAVPIVHAEVDFYQPLFCGDRVEVGLTPQALDQSSFVVSYQIWRGDEGIERDRPLAQALTRHVCIDRTSRRRRPLTAELQQWLAQFSAAGRD</sequence>
<reference evidence="3 4" key="1">
    <citation type="submission" date="2024-10" db="EMBL/GenBank/DDBJ databases">
        <authorList>
            <person name="Ratan Roy A."/>
            <person name="Morales Sandoval P.H."/>
            <person name="De Los Santos Villalobos S."/>
            <person name="Chakraborty S."/>
            <person name="Mukherjee J."/>
        </authorList>
    </citation>
    <scope>NUCLEOTIDE SEQUENCE [LARGE SCALE GENOMIC DNA]</scope>
    <source>
        <strain evidence="3 4">S1</strain>
    </source>
</reference>
<dbReference type="SUPFAM" id="SSF54637">
    <property type="entry name" value="Thioesterase/thiol ester dehydrase-isomerase"/>
    <property type="match status" value="1"/>
</dbReference>
<dbReference type="PIRSF" id="PIRSF003230">
    <property type="entry name" value="YbgC"/>
    <property type="match status" value="1"/>
</dbReference>
<comment type="function">
    <text evidence="2">Catalyzes the hydrolysis of 1,4-dihydroxy-2-naphthoyl-CoA (DHNA-CoA) to 1,4-dihydroxy-2-naphthoate (DHNA), a reaction involved in phylloquinone (vitamin K1) biosynthesis.</text>
</comment>
<keyword evidence="1 2" id="KW-0378">Hydrolase</keyword>
<name>A0ABW6IEP1_9CYAN</name>
<dbReference type="InterPro" id="IPR050563">
    <property type="entry name" value="4-hydroxybenzoyl-CoA_TE"/>
</dbReference>
<comment type="catalytic activity">
    <reaction evidence="2">
        <text>1,4-dihydroxy-2-naphthoyl-CoA + H2O = 1,4-dihydroxy-2-naphthoate + CoA + H(+)</text>
        <dbReference type="Rhea" id="RHEA:26309"/>
        <dbReference type="ChEBI" id="CHEBI:11173"/>
        <dbReference type="ChEBI" id="CHEBI:15377"/>
        <dbReference type="ChEBI" id="CHEBI:15378"/>
        <dbReference type="ChEBI" id="CHEBI:57287"/>
        <dbReference type="ChEBI" id="CHEBI:58897"/>
        <dbReference type="EC" id="3.1.2.28"/>
    </reaction>
</comment>
<dbReference type="InterPro" id="IPR022829">
    <property type="entry name" value="DHNA_CoA_hydrolase"/>
</dbReference>
<dbReference type="HAMAP" id="MF_02101">
    <property type="entry name" value="DHNA_CoA_hydrolase"/>
    <property type="match status" value="1"/>
</dbReference>
<dbReference type="RefSeq" id="WP_377963706.1">
    <property type="nucleotide sequence ID" value="NZ_JBHZOL010000055.1"/>
</dbReference>
<comment type="caution">
    <text evidence="3">The sequence shown here is derived from an EMBL/GenBank/DDBJ whole genome shotgun (WGS) entry which is preliminary data.</text>
</comment>
<keyword evidence="4" id="KW-1185">Reference proteome</keyword>
<evidence type="ECO:0000313" key="3">
    <source>
        <dbReference type="EMBL" id="MFE4106192.1"/>
    </source>
</evidence>
<dbReference type="Proteomes" id="UP001600165">
    <property type="component" value="Unassembled WGS sequence"/>
</dbReference>
<feature type="active site" evidence="2">
    <location>
        <position position="15"/>
    </location>
</feature>
<evidence type="ECO:0000313" key="4">
    <source>
        <dbReference type="Proteomes" id="UP001600165"/>
    </source>
</evidence>
<comment type="pathway">
    <text evidence="2">Quinol/quinone metabolism; 1,4-dihydroxy-2-naphthoate biosynthesis; 1,4-dihydroxy-2-naphthoate from chorismate: step 7/7.</text>
</comment>
<protein>
    <recommendedName>
        <fullName evidence="2">1,4-dihydroxy-2-naphthoyl-CoA hydrolase</fullName>
        <shortName evidence="2">DHNA-CoA hydrolase</shortName>
        <ecNumber evidence="2">3.1.2.28</ecNumber>
    </recommendedName>
    <alternativeName>
        <fullName evidence="2">DHNA-CoA thioesterase</fullName>
    </alternativeName>
</protein>
<evidence type="ECO:0000256" key="1">
    <source>
        <dbReference type="ARBA" id="ARBA00022801"/>
    </source>
</evidence>
<gene>
    <name evidence="3" type="ORF">ACFVKH_07890</name>
</gene>
<accession>A0ABW6IEP1</accession>
<comment type="similarity">
    <text evidence="2">Belongs to the 4-hydroxybenzoyl-CoA thioesterase family. DHNA-CoA hydrolase subfamily.</text>
</comment>
<dbReference type="PANTHER" id="PTHR31793:SF37">
    <property type="entry name" value="ACYL-COA THIOESTER HYDROLASE YBGC"/>
    <property type="match status" value="1"/>
</dbReference>
<dbReference type="EMBL" id="JBHZOL010000055">
    <property type="protein sequence ID" value="MFE4106192.1"/>
    <property type="molecule type" value="Genomic_DNA"/>
</dbReference>